<evidence type="ECO:0000313" key="2">
    <source>
        <dbReference type="Proteomes" id="UP000735302"/>
    </source>
</evidence>
<name>A0AAV4BZI4_9GAST</name>
<sequence length="106" mass="12325">MRQKGPCRSQGGFAIHRQQNYTYWYIGQQWIPERNILISGWCLPGGPQWLNPRPETKDNQDRYPSVYLVLKSGFESSPKLLVSTLITEDLNHRSISFRYLTVLAVL</sequence>
<proteinExistence type="predicted"/>
<keyword evidence="2" id="KW-1185">Reference proteome</keyword>
<dbReference type="AlphaFoldDB" id="A0AAV4BZI4"/>
<comment type="caution">
    <text evidence="1">The sequence shown here is derived from an EMBL/GenBank/DDBJ whole genome shotgun (WGS) entry which is preliminary data.</text>
</comment>
<organism evidence="1 2">
    <name type="scientific">Plakobranchus ocellatus</name>
    <dbReference type="NCBI Taxonomy" id="259542"/>
    <lineage>
        <taxon>Eukaryota</taxon>
        <taxon>Metazoa</taxon>
        <taxon>Spiralia</taxon>
        <taxon>Lophotrochozoa</taxon>
        <taxon>Mollusca</taxon>
        <taxon>Gastropoda</taxon>
        <taxon>Heterobranchia</taxon>
        <taxon>Euthyneura</taxon>
        <taxon>Panpulmonata</taxon>
        <taxon>Sacoglossa</taxon>
        <taxon>Placobranchoidea</taxon>
        <taxon>Plakobranchidae</taxon>
        <taxon>Plakobranchus</taxon>
    </lineage>
</organism>
<dbReference type="EMBL" id="BLXT01005778">
    <property type="protein sequence ID" value="GFO25941.1"/>
    <property type="molecule type" value="Genomic_DNA"/>
</dbReference>
<reference evidence="1 2" key="1">
    <citation type="journal article" date="2021" name="Elife">
        <title>Chloroplast acquisition without the gene transfer in kleptoplastic sea slugs, Plakobranchus ocellatus.</title>
        <authorList>
            <person name="Maeda T."/>
            <person name="Takahashi S."/>
            <person name="Yoshida T."/>
            <person name="Shimamura S."/>
            <person name="Takaki Y."/>
            <person name="Nagai Y."/>
            <person name="Toyoda A."/>
            <person name="Suzuki Y."/>
            <person name="Arimoto A."/>
            <person name="Ishii H."/>
            <person name="Satoh N."/>
            <person name="Nishiyama T."/>
            <person name="Hasebe M."/>
            <person name="Maruyama T."/>
            <person name="Minagawa J."/>
            <person name="Obokata J."/>
            <person name="Shigenobu S."/>
        </authorList>
    </citation>
    <scope>NUCLEOTIDE SEQUENCE [LARGE SCALE GENOMIC DNA]</scope>
</reference>
<accession>A0AAV4BZI4</accession>
<gene>
    <name evidence="1" type="ORF">PoB_005244600</name>
</gene>
<evidence type="ECO:0000313" key="1">
    <source>
        <dbReference type="EMBL" id="GFO25941.1"/>
    </source>
</evidence>
<dbReference type="Proteomes" id="UP000735302">
    <property type="component" value="Unassembled WGS sequence"/>
</dbReference>
<protein>
    <submittedName>
        <fullName evidence="1">Uncharacterized protein</fullName>
    </submittedName>
</protein>